<dbReference type="OrthoDB" id="5598057at2759"/>
<keyword evidence="3" id="KW-1185">Reference proteome</keyword>
<dbReference type="EMBL" id="KZ988230">
    <property type="protein sequence ID" value="RKP12715.1"/>
    <property type="molecule type" value="Genomic_DNA"/>
</dbReference>
<feature type="region of interest" description="Disordered" evidence="1">
    <location>
        <begin position="1"/>
        <end position="48"/>
    </location>
</feature>
<feature type="compositionally biased region" description="Basic and acidic residues" evidence="1">
    <location>
        <begin position="21"/>
        <end position="36"/>
    </location>
</feature>
<evidence type="ECO:0000313" key="2">
    <source>
        <dbReference type="EMBL" id="RKP12715.1"/>
    </source>
</evidence>
<evidence type="ECO:0008006" key="4">
    <source>
        <dbReference type="Google" id="ProtNLM"/>
    </source>
</evidence>
<dbReference type="Proteomes" id="UP000267251">
    <property type="component" value="Unassembled WGS sequence"/>
</dbReference>
<accession>A0A4P9Y1R5</accession>
<feature type="region of interest" description="Disordered" evidence="1">
    <location>
        <begin position="142"/>
        <end position="178"/>
    </location>
</feature>
<name>A0A4P9Y1R5_9FUNG</name>
<evidence type="ECO:0000256" key="1">
    <source>
        <dbReference type="SAM" id="MobiDB-lite"/>
    </source>
</evidence>
<gene>
    <name evidence="2" type="ORF">BJ684DRAFT_20760</name>
</gene>
<dbReference type="AlphaFoldDB" id="A0A4P9Y1R5"/>
<protein>
    <recommendedName>
        <fullName evidence="4">KIF-binding protein</fullName>
    </recommendedName>
</protein>
<feature type="region of interest" description="Disordered" evidence="1">
    <location>
        <begin position="342"/>
        <end position="374"/>
    </location>
</feature>
<reference evidence="3" key="1">
    <citation type="journal article" date="2018" name="Nat. Microbiol.">
        <title>Leveraging single-cell genomics to expand the fungal tree of life.</title>
        <authorList>
            <person name="Ahrendt S.R."/>
            <person name="Quandt C.A."/>
            <person name="Ciobanu D."/>
            <person name="Clum A."/>
            <person name="Salamov A."/>
            <person name="Andreopoulos B."/>
            <person name="Cheng J.F."/>
            <person name="Woyke T."/>
            <person name="Pelin A."/>
            <person name="Henrissat B."/>
            <person name="Reynolds N.K."/>
            <person name="Benny G.L."/>
            <person name="Smith M.E."/>
            <person name="James T.Y."/>
            <person name="Grigoriev I.V."/>
        </authorList>
    </citation>
    <scope>NUCLEOTIDE SEQUENCE [LARGE SCALE GENOMIC DNA]</scope>
</reference>
<feature type="compositionally biased region" description="Acidic residues" evidence="1">
    <location>
        <begin position="151"/>
        <end position="166"/>
    </location>
</feature>
<organism evidence="2 3">
    <name type="scientific">Piptocephalis cylindrospora</name>
    <dbReference type="NCBI Taxonomy" id="1907219"/>
    <lineage>
        <taxon>Eukaryota</taxon>
        <taxon>Fungi</taxon>
        <taxon>Fungi incertae sedis</taxon>
        <taxon>Zoopagomycota</taxon>
        <taxon>Zoopagomycotina</taxon>
        <taxon>Zoopagomycetes</taxon>
        <taxon>Zoopagales</taxon>
        <taxon>Piptocephalidaceae</taxon>
        <taxon>Piptocephalis</taxon>
    </lineage>
</organism>
<proteinExistence type="predicted"/>
<evidence type="ECO:0000313" key="3">
    <source>
        <dbReference type="Proteomes" id="UP000267251"/>
    </source>
</evidence>
<feature type="compositionally biased region" description="Acidic residues" evidence="1">
    <location>
        <begin position="342"/>
        <end position="370"/>
    </location>
</feature>
<sequence length="475" mass="53733">MAQKRKKPQGLLKSTLKKRAKEAERAKRAKEPKEGEEQQPGTVWVDDGEEEDKRIGMFPLSKLHPEVKEACLLYKTALDLLIEDPSRAISLLRGCVHELSRLFRAEDVMEHGEGRIAALSYYAMALCELAEADEEVDRVDGAQVVDREGDSSSDDDDDDDDDDEEDKEKGSSAQDWINTAKDLLPDTSGYTDGGMYAKIPSDIPVELALAHFRLALSQARLASMRGDASKAREHDKEAMRMVDMAFPELHRAPPQEDRRCSGWYMRVLGWYVAHLNLLDMPLNDKMRWIGRRVLSSPLFSNDPLIKGIPHAEKYNAWNKLAYIQLYFNFALGHVDELMASVDESDDDDDEDEDDNEKEEEEGEDQDDSDDAWQPLQTKHGNITLTKVQLWKVLNAFEKIHTEDLSVAERHGLLCILSETNLHLGNIADEQELQEKHYANCIALAKEAQALPWAGAAILPEGLVSFLNDEEEQEDE</sequence>